<dbReference type="RefSeq" id="WP_061450501.1">
    <property type="nucleotide sequence ID" value="NZ_UGTP01000002.1"/>
</dbReference>
<proteinExistence type="predicted"/>
<dbReference type="OrthoDB" id="1273881at2"/>
<sequence>MPTQQSENISTGIKRRFYEAFNVLLENKVIRGRQTYCRLYDIDKRLFYAQEKELERKLLKLYWLVPLVEVYNVSARWLLTGKGRMMAAKKVEE</sequence>
<gene>
    <name evidence="1" type="ORF">NCTC13043_02011</name>
</gene>
<name>A0A379G9F9_9BACT</name>
<dbReference type="EMBL" id="UGTP01000002">
    <property type="protein sequence ID" value="SUC37522.1"/>
    <property type="molecule type" value="Genomic_DNA"/>
</dbReference>
<dbReference type="GeneID" id="78571650"/>
<dbReference type="AlphaFoldDB" id="A0A379G9F9"/>
<evidence type="ECO:0000313" key="1">
    <source>
        <dbReference type="EMBL" id="SUC37522.1"/>
    </source>
</evidence>
<organism evidence="1 2">
    <name type="scientific">Prevotella pallens</name>
    <dbReference type="NCBI Taxonomy" id="60133"/>
    <lineage>
        <taxon>Bacteria</taxon>
        <taxon>Pseudomonadati</taxon>
        <taxon>Bacteroidota</taxon>
        <taxon>Bacteroidia</taxon>
        <taxon>Bacteroidales</taxon>
        <taxon>Prevotellaceae</taxon>
        <taxon>Prevotella</taxon>
    </lineage>
</organism>
<reference evidence="1 2" key="1">
    <citation type="submission" date="2018-06" db="EMBL/GenBank/DDBJ databases">
        <authorList>
            <consortium name="Pathogen Informatics"/>
            <person name="Doyle S."/>
        </authorList>
    </citation>
    <scope>NUCLEOTIDE SEQUENCE [LARGE SCALE GENOMIC DNA]</scope>
    <source>
        <strain evidence="1 2">NCTC13043</strain>
    </source>
</reference>
<accession>A0A379G9F9</accession>
<protein>
    <submittedName>
        <fullName evidence="1">Uncharacterized protein</fullName>
    </submittedName>
</protein>
<dbReference type="Proteomes" id="UP000254235">
    <property type="component" value="Unassembled WGS sequence"/>
</dbReference>
<evidence type="ECO:0000313" key="2">
    <source>
        <dbReference type="Proteomes" id="UP000254235"/>
    </source>
</evidence>